<evidence type="ECO:0000313" key="2">
    <source>
        <dbReference type="Proteomes" id="UP000199370"/>
    </source>
</evidence>
<name>A0A1G9U9U9_9EURY</name>
<dbReference type="EMBL" id="FNIA01000004">
    <property type="protein sequence ID" value="SDM56668.1"/>
    <property type="molecule type" value="Genomic_DNA"/>
</dbReference>
<evidence type="ECO:0000313" key="1">
    <source>
        <dbReference type="EMBL" id="SDM56668.1"/>
    </source>
</evidence>
<accession>A0A1G9U9U9</accession>
<dbReference type="RefSeq" id="WP_089731795.1">
    <property type="nucleotide sequence ID" value="NZ_FNIA01000004.1"/>
</dbReference>
<proteinExistence type="predicted"/>
<dbReference type="AlphaFoldDB" id="A0A1G9U9U9"/>
<keyword evidence="2" id="KW-1185">Reference proteome</keyword>
<dbReference type="OrthoDB" id="303611at2157"/>
<protein>
    <recommendedName>
        <fullName evidence="3">Polyketide cyclase / dehydrase and lipid transport</fullName>
    </recommendedName>
</protein>
<dbReference type="STRING" id="996166.SAMN05192554_10413"/>
<dbReference type="InterPro" id="IPR023393">
    <property type="entry name" value="START-like_dom_sf"/>
</dbReference>
<dbReference type="Proteomes" id="UP000199370">
    <property type="component" value="Unassembled WGS sequence"/>
</dbReference>
<gene>
    <name evidence="1" type="ORF">SAMN05192554_10413</name>
</gene>
<dbReference type="Gene3D" id="3.30.530.20">
    <property type="match status" value="1"/>
</dbReference>
<reference evidence="1 2" key="1">
    <citation type="submission" date="2016-10" db="EMBL/GenBank/DDBJ databases">
        <authorList>
            <person name="de Groot N.N."/>
        </authorList>
    </citation>
    <scope>NUCLEOTIDE SEQUENCE [LARGE SCALE GENOMIC DNA]</scope>
    <source>
        <strain evidence="2">EB21,IBRC-M 10013,KCTC 4048</strain>
    </source>
</reference>
<dbReference type="SUPFAM" id="SSF55961">
    <property type="entry name" value="Bet v1-like"/>
    <property type="match status" value="1"/>
</dbReference>
<organism evidence="1 2">
    <name type="scientific">Haloarchaeobius iranensis</name>
    <dbReference type="NCBI Taxonomy" id="996166"/>
    <lineage>
        <taxon>Archaea</taxon>
        <taxon>Methanobacteriati</taxon>
        <taxon>Methanobacteriota</taxon>
        <taxon>Stenosarchaea group</taxon>
        <taxon>Halobacteria</taxon>
        <taxon>Halobacteriales</taxon>
        <taxon>Halorubellaceae</taxon>
        <taxon>Haloarchaeobius</taxon>
    </lineage>
</organism>
<sequence>MNTVSLTRSIDGSADAVRDAVGDLQAFTEAAGFDGVTVEDDVVTITNHVGLLEIQLELVVTRDDPETLVLEQRDGIFESMTTWYTVTGDTESCEVTAETEFALDVAIVGQVLDATVIKRQRSTELTRQLDWLQERFGDGP</sequence>
<evidence type="ECO:0008006" key="3">
    <source>
        <dbReference type="Google" id="ProtNLM"/>
    </source>
</evidence>